<dbReference type="GO" id="GO:0006890">
    <property type="term" value="P:retrograde vesicle-mediated transport, Golgi to endoplasmic reticulum"/>
    <property type="evidence" value="ECO:0007669"/>
    <property type="project" value="TreeGrafter"/>
</dbReference>
<sequence length="326" mass="36413">VRSGHYDQFETIMECSDQQSSVKSQQNARVNPTANTLLDTDYKGVLQQKIKQGFPSGSLDIAGVFQGKLQAGLSSSADTAAARKAFLVTLNNLHATCENIQKLKRDLDVECTKLSTQAGGEHTSGKLQSGLSDLSNTSTVFRDLLQLGCRQLADVAVIPRLKPQIDGFSSINHHITEDEFAIYEVNDPFVQNLISTLESSLLTFKGPLASDNYDSLVYLVTNEIAALLEKVILKSKFNRLGGLQFDKELRSLVGYLTAITQWTVRDKFARLTQMATILNMERVSEIMEYWDSSSGPLTWRLTPTEVRQIMTLRVDFRLEDINRLKL</sequence>
<dbReference type="InterPro" id="IPR048682">
    <property type="entry name" value="COG4"/>
</dbReference>
<keyword evidence="7" id="KW-0653">Protein transport</keyword>
<evidence type="ECO:0000256" key="5">
    <source>
        <dbReference type="ARBA" id="ARBA00020975"/>
    </source>
</evidence>
<evidence type="ECO:0000256" key="9">
    <source>
        <dbReference type="ARBA" id="ARBA00023136"/>
    </source>
</evidence>
<evidence type="ECO:0000313" key="13">
    <source>
        <dbReference type="EMBL" id="CAB4004191.1"/>
    </source>
</evidence>
<comment type="subunit">
    <text evidence="4">Component of the conserved oligomeric Golgi complex which is composed of eight different subunits and is required for normal Golgi morphology and localization.</text>
</comment>
<dbReference type="Gene3D" id="1.20.58.1970">
    <property type="match status" value="1"/>
</dbReference>
<evidence type="ECO:0000256" key="3">
    <source>
        <dbReference type="ARBA" id="ARBA00009215"/>
    </source>
</evidence>
<evidence type="ECO:0000256" key="1">
    <source>
        <dbReference type="ARBA" id="ARBA00003627"/>
    </source>
</evidence>
<comment type="subcellular location">
    <subcellularLocation>
        <location evidence="10">Endomembrane system</location>
        <topology evidence="10">Peripheral membrane protein</topology>
        <orientation evidence="10">Cytoplasmic side</orientation>
    </subcellularLocation>
    <subcellularLocation>
        <location evidence="2">Golgi apparatus membrane</location>
    </subcellularLocation>
</comment>
<gene>
    <name evidence="13" type="ORF">PACLA_8A008805</name>
</gene>
<dbReference type="FunFam" id="1.20.58.1970:FF:000002">
    <property type="entry name" value="Oligomeric Golgi complex subunit"/>
    <property type="match status" value="1"/>
</dbReference>
<dbReference type="GO" id="GO:0007030">
    <property type="term" value="P:Golgi organization"/>
    <property type="evidence" value="ECO:0007669"/>
    <property type="project" value="TreeGrafter"/>
</dbReference>
<evidence type="ECO:0000256" key="2">
    <source>
        <dbReference type="ARBA" id="ARBA00004394"/>
    </source>
</evidence>
<comment type="caution">
    <text evidence="13">The sequence shown here is derived from an EMBL/GenBank/DDBJ whole genome shotgun (WGS) entry which is preliminary data.</text>
</comment>
<name>A0A7D9I8D1_PARCT</name>
<keyword evidence="14" id="KW-1185">Reference proteome</keyword>
<reference evidence="13" key="1">
    <citation type="submission" date="2020-04" db="EMBL/GenBank/DDBJ databases">
        <authorList>
            <person name="Alioto T."/>
            <person name="Alioto T."/>
            <person name="Gomez Garrido J."/>
        </authorList>
    </citation>
    <scope>NUCLEOTIDE SEQUENCE</scope>
    <source>
        <strain evidence="13">A484AB</strain>
    </source>
</reference>
<evidence type="ECO:0000256" key="8">
    <source>
        <dbReference type="ARBA" id="ARBA00023034"/>
    </source>
</evidence>
<protein>
    <recommendedName>
        <fullName evidence="5">Conserved oligomeric Golgi complex subunit 4</fullName>
    </recommendedName>
    <alternativeName>
        <fullName evidence="11">Component of oligomeric Golgi complex 4</fullName>
    </alternativeName>
</protein>
<feature type="domain" description="Conserved oligomeric Golgi complex subunit 4 C-terminal" evidence="12">
    <location>
        <begin position="86"/>
        <end position="308"/>
    </location>
</feature>
<dbReference type="GO" id="GO:0017119">
    <property type="term" value="C:Golgi transport complex"/>
    <property type="evidence" value="ECO:0007669"/>
    <property type="project" value="TreeGrafter"/>
</dbReference>
<evidence type="ECO:0000256" key="10">
    <source>
        <dbReference type="ARBA" id="ARBA00029433"/>
    </source>
</evidence>
<dbReference type="GO" id="GO:0000139">
    <property type="term" value="C:Golgi membrane"/>
    <property type="evidence" value="ECO:0007669"/>
    <property type="project" value="UniProtKB-SubCell"/>
</dbReference>
<keyword evidence="6" id="KW-0813">Transport</keyword>
<comment type="similarity">
    <text evidence="3">Belongs to the COG4 family.</text>
</comment>
<dbReference type="GO" id="GO:0015031">
    <property type="term" value="P:protein transport"/>
    <property type="evidence" value="ECO:0007669"/>
    <property type="project" value="UniProtKB-KW"/>
</dbReference>
<evidence type="ECO:0000256" key="11">
    <source>
        <dbReference type="ARBA" id="ARBA00031340"/>
    </source>
</evidence>
<keyword evidence="8" id="KW-0333">Golgi apparatus</keyword>
<dbReference type="Pfam" id="PF20662">
    <property type="entry name" value="COG4_C"/>
    <property type="match status" value="1"/>
</dbReference>
<organism evidence="13 14">
    <name type="scientific">Paramuricea clavata</name>
    <name type="common">Red gorgonian</name>
    <name type="synonym">Violescent sea-whip</name>
    <dbReference type="NCBI Taxonomy" id="317549"/>
    <lineage>
        <taxon>Eukaryota</taxon>
        <taxon>Metazoa</taxon>
        <taxon>Cnidaria</taxon>
        <taxon>Anthozoa</taxon>
        <taxon>Octocorallia</taxon>
        <taxon>Malacalcyonacea</taxon>
        <taxon>Plexauridae</taxon>
        <taxon>Paramuricea</taxon>
    </lineage>
</organism>
<dbReference type="Proteomes" id="UP001152795">
    <property type="component" value="Unassembled WGS sequence"/>
</dbReference>
<dbReference type="OrthoDB" id="47059at2759"/>
<dbReference type="PANTHER" id="PTHR24016">
    <property type="entry name" value="CONSERVED OLIGOMERIC GOLGI COMPLEX SUBUNIT 4"/>
    <property type="match status" value="1"/>
</dbReference>
<comment type="function">
    <text evidence="1">Required for normal Golgi function.</text>
</comment>
<evidence type="ECO:0000256" key="6">
    <source>
        <dbReference type="ARBA" id="ARBA00022448"/>
    </source>
</evidence>
<accession>A0A7D9I8D1</accession>
<feature type="non-terminal residue" evidence="13">
    <location>
        <position position="326"/>
    </location>
</feature>
<dbReference type="PANTHER" id="PTHR24016:SF0">
    <property type="entry name" value="CONSERVED OLIGOMERIC GOLGI COMPLEX SUBUNIT 4"/>
    <property type="match status" value="1"/>
</dbReference>
<evidence type="ECO:0000313" key="14">
    <source>
        <dbReference type="Proteomes" id="UP001152795"/>
    </source>
</evidence>
<dbReference type="Gene3D" id="1.10.287.1060">
    <property type="entry name" value="ESAT-6-like"/>
    <property type="match status" value="1"/>
</dbReference>
<evidence type="ECO:0000259" key="12">
    <source>
        <dbReference type="Pfam" id="PF20662"/>
    </source>
</evidence>
<proteinExistence type="inferred from homology"/>
<evidence type="ECO:0000256" key="7">
    <source>
        <dbReference type="ARBA" id="ARBA00022927"/>
    </source>
</evidence>
<dbReference type="InterPro" id="IPR048684">
    <property type="entry name" value="COG4_C"/>
</dbReference>
<dbReference type="EMBL" id="CACRXK020004830">
    <property type="protein sequence ID" value="CAB4004191.1"/>
    <property type="molecule type" value="Genomic_DNA"/>
</dbReference>
<dbReference type="AlphaFoldDB" id="A0A7D9I8D1"/>
<keyword evidence="9" id="KW-0472">Membrane</keyword>
<evidence type="ECO:0000256" key="4">
    <source>
        <dbReference type="ARBA" id="ARBA00011166"/>
    </source>
</evidence>